<comment type="function">
    <text evidence="1">Component of the SMC5-SMC6 complex, that promotes sister chromatid alignment after DNA damage and facilitates double-stranded DNA breaks (DSBs) repair via homologous recombination between sister chromatids.</text>
</comment>
<gene>
    <name evidence="3" type="ORF">TSUD_87880</name>
</gene>
<dbReference type="EMBL" id="DF974093">
    <property type="protein sequence ID" value="GAU44997.1"/>
    <property type="molecule type" value="Genomic_DNA"/>
</dbReference>
<keyword evidence="1" id="KW-0233">DNA recombination</keyword>
<dbReference type="GO" id="GO:0030915">
    <property type="term" value="C:Smc5-Smc6 complex"/>
    <property type="evidence" value="ECO:0007669"/>
    <property type="project" value="UniProtKB-UniRule"/>
</dbReference>
<comment type="subunit">
    <text evidence="1">Component of the SMC5-SMC6 complex.</text>
</comment>
<evidence type="ECO:0000313" key="4">
    <source>
        <dbReference type="Proteomes" id="UP000242715"/>
    </source>
</evidence>
<keyword evidence="1" id="KW-0539">Nucleus</keyword>
<dbReference type="GO" id="GO:0005634">
    <property type="term" value="C:nucleus"/>
    <property type="evidence" value="ECO:0007669"/>
    <property type="project" value="UniProtKB-SubCell"/>
</dbReference>
<dbReference type="PANTHER" id="PTHR16140:SF0">
    <property type="entry name" value="NON-STRUCTURAL MAINTENANCE OF CHROMOSOMES ELEMENT 4"/>
    <property type="match status" value="1"/>
</dbReference>
<comment type="subcellular location">
    <subcellularLocation>
        <location evidence="1">Nucleus</location>
    </subcellularLocation>
</comment>
<keyword evidence="4" id="KW-1185">Reference proteome</keyword>
<feature type="compositionally biased region" description="Polar residues" evidence="2">
    <location>
        <begin position="47"/>
        <end position="57"/>
    </location>
</feature>
<keyword evidence="1" id="KW-0227">DNA damage</keyword>
<comment type="similarity">
    <text evidence="1">Belongs to the NSE4 family.</text>
</comment>
<dbReference type="GO" id="GO:0006281">
    <property type="term" value="P:DNA repair"/>
    <property type="evidence" value="ECO:0007669"/>
    <property type="project" value="UniProtKB-UniRule"/>
</dbReference>
<organism evidence="3 4">
    <name type="scientific">Trifolium subterraneum</name>
    <name type="common">Subterranean clover</name>
    <dbReference type="NCBI Taxonomy" id="3900"/>
    <lineage>
        <taxon>Eukaryota</taxon>
        <taxon>Viridiplantae</taxon>
        <taxon>Streptophyta</taxon>
        <taxon>Embryophyta</taxon>
        <taxon>Tracheophyta</taxon>
        <taxon>Spermatophyta</taxon>
        <taxon>Magnoliopsida</taxon>
        <taxon>eudicotyledons</taxon>
        <taxon>Gunneridae</taxon>
        <taxon>Pentapetalae</taxon>
        <taxon>rosids</taxon>
        <taxon>fabids</taxon>
        <taxon>Fabales</taxon>
        <taxon>Fabaceae</taxon>
        <taxon>Papilionoideae</taxon>
        <taxon>50 kb inversion clade</taxon>
        <taxon>NPAAA clade</taxon>
        <taxon>Hologalegina</taxon>
        <taxon>IRL clade</taxon>
        <taxon>Trifolieae</taxon>
        <taxon>Trifolium</taxon>
    </lineage>
</organism>
<reference evidence="4" key="1">
    <citation type="journal article" date="2017" name="Front. Plant Sci.">
        <title>Climate Clever Clovers: New Paradigm to Reduce the Environmental Footprint of Ruminants by Breeding Low Methanogenic Forages Utilizing Haplotype Variation.</title>
        <authorList>
            <person name="Kaur P."/>
            <person name="Appels R."/>
            <person name="Bayer P.E."/>
            <person name="Keeble-Gagnere G."/>
            <person name="Wang J."/>
            <person name="Hirakawa H."/>
            <person name="Shirasawa K."/>
            <person name="Vercoe P."/>
            <person name="Stefanova K."/>
            <person name="Durmic Z."/>
            <person name="Nichols P."/>
            <person name="Revell C."/>
            <person name="Isobe S.N."/>
            <person name="Edwards D."/>
            <person name="Erskine W."/>
        </authorList>
    </citation>
    <scope>NUCLEOTIDE SEQUENCE [LARGE SCALE GENOMIC DNA]</scope>
    <source>
        <strain evidence="4">cv. Daliak</strain>
    </source>
</reference>
<name>A0A2Z6PJK8_TRISU</name>
<protein>
    <recommendedName>
        <fullName evidence="1">Non-structural maintenance of chromosomes element 4</fullName>
    </recommendedName>
</protein>
<dbReference type="PANTHER" id="PTHR16140">
    <property type="entry name" value="NON-STRUCTURAL MAINTENANCE OF CHROMOSOMES ELEMENT 4"/>
    <property type="match status" value="1"/>
</dbReference>
<dbReference type="InterPro" id="IPR027786">
    <property type="entry name" value="Nse4/EID"/>
</dbReference>
<evidence type="ECO:0000313" key="3">
    <source>
        <dbReference type="EMBL" id="GAU44997.1"/>
    </source>
</evidence>
<dbReference type="OrthoDB" id="1745169at2759"/>
<dbReference type="AlphaFoldDB" id="A0A2Z6PJK8"/>
<sequence>MSKEVSYTHFVFKYDFNDWKMMKDIVAEGEELMPQRIEYSDVVDSQAEMSGDNSQPSLAVDSG</sequence>
<dbReference type="Proteomes" id="UP000242715">
    <property type="component" value="Unassembled WGS sequence"/>
</dbReference>
<evidence type="ECO:0000256" key="2">
    <source>
        <dbReference type="SAM" id="MobiDB-lite"/>
    </source>
</evidence>
<proteinExistence type="inferred from homology"/>
<evidence type="ECO:0000256" key="1">
    <source>
        <dbReference type="RuleBase" id="RU365071"/>
    </source>
</evidence>
<accession>A0A2Z6PJK8</accession>
<keyword evidence="1" id="KW-0234">DNA repair</keyword>
<feature type="region of interest" description="Disordered" evidence="2">
    <location>
        <begin position="43"/>
        <end position="63"/>
    </location>
</feature>
<dbReference type="GO" id="GO:0006310">
    <property type="term" value="P:DNA recombination"/>
    <property type="evidence" value="ECO:0007669"/>
    <property type="project" value="UniProtKB-UniRule"/>
</dbReference>